<organism evidence="2 3">
    <name type="scientific">Achromobacter marplatensis</name>
    <dbReference type="NCBI Taxonomy" id="470868"/>
    <lineage>
        <taxon>Bacteria</taxon>
        <taxon>Pseudomonadati</taxon>
        <taxon>Pseudomonadota</taxon>
        <taxon>Betaproteobacteria</taxon>
        <taxon>Burkholderiales</taxon>
        <taxon>Alcaligenaceae</taxon>
        <taxon>Achromobacter</taxon>
    </lineage>
</organism>
<accession>A0AA43B0B5</accession>
<sequence length="389" mass="40465">MPNESRKGKNLMRLKALALCLMAGFAGSAAAQDSTQSLQQAFKQIPQVVLTAPEAMQIFFVDVQAWRGLEKAGPSADGMRRLAMAQWISPLQSVGYGLDQWSTNAKIPFDELSYFAAFGQAPGNVTYWGMKDGKSVAGLVDRLKQADFAAVGGDVPGVLANGEAQKMDMKKANPRDPWRGSMGKASFVLPLDTALVQAPAATGMNVLAKPTPSVADSAVVAASVAGLKEAVSSADGHIVQAAVISPVLGLEGVDPAKVLPATPADFDAAKRNLEAAAASSARGIPPYFSGILADAQINNVPAVVISLAYADCATAKRAVDGIGAAWKESMAASVEATVSGRTVQAGKLCAAVVSMTSPKAENAGNPILSQVMNRYMQRDFKVLQIGASR</sequence>
<evidence type="ECO:0000256" key="1">
    <source>
        <dbReference type="SAM" id="SignalP"/>
    </source>
</evidence>
<dbReference type="RefSeq" id="WP_280025957.1">
    <property type="nucleotide sequence ID" value="NZ_JAOCKG010000002.1"/>
</dbReference>
<reference evidence="2" key="1">
    <citation type="submission" date="2022-09" db="EMBL/GenBank/DDBJ databases">
        <title>Intensive care unit water sources are persistently colonized with multi-drug resistant bacteria and are the site of extensive horizontal gene transfer of antibiotic resistance genes.</title>
        <authorList>
            <person name="Diorio-Toth L."/>
        </authorList>
    </citation>
    <scope>NUCLEOTIDE SEQUENCE</scope>
    <source>
        <strain evidence="2">GD03676</strain>
    </source>
</reference>
<dbReference type="Proteomes" id="UP001161276">
    <property type="component" value="Unassembled WGS sequence"/>
</dbReference>
<dbReference type="EMBL" id="JAOCKG010000002">
    <property type="protein sequence ID" value="MDH2049682.1"/>
    <property type="molecule type" value="Genomic_DNA"/>
</dbReference>
<protein>
    <submittedName>
        <fullName evidence="2">Uncharacterized protein</fullName>
    </submittedName>
</protein>
<keyword evidence="1" id="KW-0732">Signal</keyword>
<comment type="caution">
    <text evidence="2">The sequence shown here is derived from an EMBL/GenBank/DDBJ whole genome shotgun (WGS) entry which is preliminary data.</text>
</comment>
<evidence type="ECO:0000313" key="2">
    <source>
        <dbReference type="EMBL" id="MDH2049682.1"/>
    </source>
</evidence>
<evidence type="ECO:0000313" key="3">
    <source>
        <dbReference type="Proteomes" id="UP001161276"/>
    </source>
</evidence>
<gene>
    <name evidence="2" type="ORF">N5K24_04725</name>
</gene>
<proteinExistence type="predicted"/>
<dbReference type="AlphaFoldDB" id="A0AA43B0B5"/>
<feature type="chain" id="PRO_5041470666" evidence="1">
    <location>
        <begin position="32"/>
        <end position="389"/>
    </location>
</feature>
<feature type="signal peptide" evidence="1">
    <location>
        <begin position="1"/>
        <end position="31"/>
    </location>
</feature>
<name>A0AA43B0B5_9BURK</name>